<dbReference type="InterPro" id="IPR016197">
    <property type="entry name" value="Chromo-like_dom_sf"/>
</dbReference>
<dbReference type="InterPro" id="IPR017984">
    <property type="entry name" value="Chromo_dom_subgr"/>
</dbReference>
<dbReference type="Proteomes" id="UP000091820">
    <property type="component" value="Unassembled WGS sequence"/>
</dbReference>
<dbReference type="EnsemblMetazoa" id="GBRI031066-RA">
    <property type="protein sequence ID" value="GBRI031066-PA"/>
    <property type="gene ID" value="GBRI031066"/>
</dbReference>
<dbReference type="SMART" id="SM00300">
    <property type="entry name" value="ChSh"/>
    <property type="match status" value="1"/>
</dbReference>
<feature type="domain" description="Chromo" evidence="3">
    <location>
        <begin position="85"/>
        <end position="143"/>
    </location>
</feature>
<evidence type="ECO:0000259" key="3">
    <source>
        <dbReference type="PROSITE" id="PS50013"/>
    </source>
</evidence>
<evidence type="ECO:0000313" key="4">
    <source>
        <dbReference type="EnsemblMetazoa" id="GBRI031066-PA"/>
    </source>
</evidence>
<dbReference type="Gene3D" id="2.40.50.40">
    <property type="match status" value="2"/>
</dbReference>
<comment type="subcellular location">
    <subcellularLocation>
        <location evidence="1">Nucleus</location>
    </subcellularLocation>
</comment>
<keyword evidence="2" id="KW-0539">Nucleus</keyword>
<reference evidence="4" key="2">
    <citation type="submission" date="2020-05" db="UniProtKB">
        <authorList>
            <consortium name="EnsemblMetazoa"/>
        </authorList>
    </citation>
    <scope>IDENTIFICATION</scope>
    <source>
        <strain evidence="4">IAEA</strain>
    </source>
</reference>
<dbReference type="Pfam" id="PF01393">
    <property type="entry name" value="Chromo_shadow"/>
    <property type="match status" value="1"/>
</dbReference>
<dbReference type="InterPro" id="IPR023780">
    <property type="entry name" value="Chromo_domain"/>
</dbReference>
<evidence type="ECO:0000256" key="2">
    <source>
        <dbReference type="ARBA" id="ARBA00023242"/>
    </source>
</evidence>
<feature type="domain" description="Chromo" evidence="3">
    <location>
        <begin position="11"/>
        <end position="69"/>
    </location>
</feature>
<reference evidence="5" key="1">
    <citation type="submission" date="2014-03" db="EMBL/GenBank/DDBJ databases">
        <authorList>
            <person name="Aksoy S."/>
            <person name="Warren W."/>
            <person name="Wilson R.K."/>
        </authorList>
    </citation>
    <scope>NUCLEOTIDE SEQUENCE [LARGE SCALE GENOMIC DNA]</scope>
    <source>
        <strain evidence="5">IAEA</strain>
    </source>
</reference>
<dbReference type="SUPFAM" id="SSF54160">
    <property type="entry name" value="Chromo domain-like"/>
    <property type="match status" value="2"/>
</dbReference>
<dbReference type="AlphaFoldDB" id="A0A1A9WT80"/>
<dbReference type="InterPro" id="IPR000953">
    <property type="entry name" value="Chromo/chromo_shadow_dom"/>
</dbReference>
<dbReference type="GO" id="GO:0005694">
    <property type="term" value="C:chromosome"/>
    <property type="evidence" value="ECO:0007669"/>
    <property type="project" value="UniProtKB-ARBA"/>
</dbReference>
<proteinExistence type="predicted"/>
<keyword evidence="5" id="KW-1185">Reference proteome</keyword>
<dbReference type="Pfam" id="PF00385">
    <property type="entry name" value="Chromo"/>
    <property type="match status" value="1"/>
</dbReference>
<organism evidence="4 5">
    <name type="scientific">Glossina brevipalpis</name>
    <dbReference type="NCBI Taxonomy" id="37001"/>
    <lineage>
        <taxon>Eukaryota</taxon>
        <taxon>Metazoa</taxon>
        <taxon>Ecdysozoa</taxon>
        <taxon>Arthropoda</taxon>
        <taxon>Hexapoda</taxon>
        <taxon>Insecta</taxon>
        <taxon>Pterygota</taxon>
        <taxon>Neoptera</taxon>
        <taxon>Endopterygota</taxon>
        <taxon>Diptera</taxon>
        <taxon>Brachycera</taxon>
        <taxon>Muscomorpha</taxon>
        <taxon>Hippoboscoidea</taxon>
        <taxon>Glossinidae</taxon>
        <taxon>Glossina</taxon>
    </lineage>
</organism>
<dbReference type="CDD" id="cd00034">
    <property type="entry name" value="CSD"/>
    <property type="match status" value="1"/>
</dbReference>
<dbReference type="PANTHER" id="PTHR22812">
    <property type="entry name" value="CHROMOBOX PROTEIN"/>
    <property type="match status" value="1"/>
</dbReference>
<dbReference type="InterPro" id="IPR051219">
    <property type="entry name" value="Heterochromatin_chromo-domain"/>
</dbReference>
<dbReference type="PROSITE" id="PS50013">
    <property type="entry name" value="CHROMO_2"/>
    <property type="match status" value="2"/>
</dbReference>
<dbReference type="PRINTS" id="PR00504">
    <property type="entry name" value="CHROMODOMAIN"/>
</dbReference>
<name>A0A1A9WT80_9MUSC</name>
<evidence type="ECO:0000313" key="5">
    <source>
        <dbReference type="Proteomes" id="UP000091820"/>
    </source>
</evidence>
<evidence type="ECO:0000256" key="1">
    <source>
        <dbReference type="ARBA" id="ARBA00004123"/>
    </source>
</evidence>
<dbReference type="STRING" id="37001.A0A1A9WT80"/>
<accession>A0A1A9WT80</accession>
<sequence>MENINRNTEEYYVERIDAKRIVNGQIQYFLKWKGYNETENTWEAVENMNCDDLIAAFEAKEMFKNIATGNQVLKEEEEGKEGEQLKPLKIVGATKHNEHLLFLMQWKNRRDFDWINAKEANIKYPQIVIKFYEEKITFHSDDENDN</sequence>
<dbReference type="VEuPathDB" id="VectorBase:GBRI031066"/>
<dbReference type="InterPro" id="IPR008251">
    <property type="entry name" value="Chromo_shadow_dom"/>
</dbReference>
<dbReference type="GO" id="GO:0005634">
    <property type="term" value="C:nucleus"/>
    <property type="evidence" value="ECO:0007669"/>
    <property type="project" value="UniProtKB-SubCell"/>
</dbReference>
<dbReference type="SMART" id="SM00298">
    <property type="entry name" value="CHROMO"/>
    <property type="match status" value="1"/>
</dbReference>
<protein>
    <recommendedName>
        <fullName evidence="3">Chromo domain-containing protein</fullName>
    </recommendedName>
</protein>